<comment type="similarity">
    <text evidence="1">Belongs to the class IV-like SAM-binding methyltransferase superfamily. RNA methyltransferase TrmH family.</text>
</comment>
<keyword evidence="3 6" id="KW-0808">Transferase</keyword>
<dbReference type="SUPFAM" id="SSF55315">
    <property type="entry name" value="L30e-like"/>
    <property type="match status" value="1"/>
</dbReference>
<feature type="domain" description="MRM3-like substrate binding" evidence="5">
    <location>
        <begin position="12"/>
        <end position="103"/>
    </location>
</feature>
<keyword evidence="2 6" id="KW-0489">Methyltransferase</keyword>
<name>A0A1M7CVQ9_9BACT</name>
<dbReference type="InterPro" id="IPR051259">
    <property type="entry name" value="rRNA_Methyltransferase"/>
</dbReference>
<dbReference type="Pfam" id="PF22435">
    <property type="entry name" value="MRM3-like_sub_bind"/>
    <property type="match status" value="1"/>
</dbReference>
<dbReference type="GO" id="GO:0006396">
    <property type="term" value="P:RNA processing"/>
    <property type="evidence" value="ECO:0007669"/>
    <property type="project" value="InterPro"/>
</dbReference>
<sequence>MPTPDPITSPQNPRIKNLLRLQQKSSERREQGLTIIEGHRELTIAHGAGVSVTALFVCPELAGPARQQELRALFGSQQPEWFEVSRAVFEKVAYREGSDGVLALAQPPRHTLAGLKLPAAPLLLVLEAVEKPGNLGAILRTADAARADAVIICDPRTDLYNPNAIRSSIGCIFTVPTVATTRQELLSWCEQHGIRTYAAALTDHARPYTQYDFRGPTAFVMGTEADGLTPELMQACTETIIIPMGGYIDSLNVSTATAILTFEAVRQRG</sequence>
<dbReference type="Gene3D" id="3.30.1330.30">
    <property type="match status" value="1"/>
</dbReference>
<reference evidence="7" key="1">
    <citation type="submission" date="2016-11" db="EMBL/GenBank/DDBJ databases">
        <authorList>
            <person name="Varghese N."/>
            <person name="Submissions S."/>
        </authorList>
    </citation>
    <scope>NUCLEOTIDE SEQUENCE [LARGE SCALE GENOMIC DNA]</scope>
    <source>
        <strain evidence="7">DSM 18569</strain>
    </source>
</reference>
<gene>
    <name evidence="6" type="ORF">SAMN02746009_03253</name>
</gene>
<dbReference type="PANTHER" id="PTHR43191">
    <property type="entry name" value="RRNA METHYLTRANSFERASE 3"/>
    <property type="match status" value="1"/>
</dbReference>
<evidence type="ECO:0000313" key="7">
    <source>
        <dbReference type="Proteomes" id="UP000183947"/>
    </source>
</evidence>
<dbReference type="InterPro" id="IPR029028">
    <property type="entry name" value="Alpha/beta_knot_MTases"/>
</dbReference>
<dbReference type="InterPro" id="IPR001537">
    <property type="entry name" value="SpoU_MeTrfase"/>
</dbReference>
<protein>
    <submittedName>
        <fullName evidence="6">RNA methyltransferase, TrmH family</fullName>
    </submittedName>
</protein>
<evidence type="ECO:0000259" key="5">
    <source>
        <dbReference type="Pfam" id="PF22435"/>
    </source>
</evidence>
<feature type="domain" description="tRNA/rRNA methyltransferase SpoU type" evidence="4">
    <location>
        <begin position="122"/>
        <end position="261"/>
    </location>
</feature>
<dbReference type="GO" id="GO:0032259">
    <property type="term" value="P:methylation"/>
    <property type="evidence" value="ECO:0007669"/>
    <property type="project" value="UniProtKB-KW"/>
</dbReference>
<dbReference type="GO" id="GO:0008173">
    <property type="term" value="F:RNA methyltransferase activity"/>
    <property type="evidence" value="ECO:0007669"/>
    <property type="project" value="InterPro"/>
</dbReference>
<dbReference type="SUPFAM" id="SSF75217">
    <property type="entry name" value="alpha/beta knot"/>
    <property type="match status" value="1"/>
</dbReference>
<evidence type="ECO:0000256" key="1">
    <source>
        <dbReference type="ARBA" id="ARBA00007228"/>
    </source>
</evidence>
<dbReference type="RefSeq" id="WP_073287422.1">
    <property type="nucleotide sequence ID" value="NZ_FRAS01000019.1"/>
</dbReference>
<proteinExistence type="inferred from homology"/>
<dbReference type="PANTHER" id="PTHR43191:SF2">
    <property type="entry name" value="RRNA METHYLTRANSFERASE 3, MITOCHONDRIAL"/>
    <property type="match status" value="1"/>
</dbReference>
<evidence type="ECO:0000256" key="3">
    <source>
        <dbReference type="ARBA" id="ARBA00022679"/>
    </source>
</evidence>
<dbReference type="Gene3D" id="3.40.1280.10">
    <property type="match status" value="1"/>
</dbReference>
<dbReference type="GO" id="GO:0003723">
    <property type="term" value="F:RNA binding"/>
    <property type="evidence" value="ECO:0007669"/>
    <property type="project" value="InterPro"/>
</dbReference>
<dbReference type="InterPro" id="IPR053888">
    <property type="entry name" value="MRM3-like_sub_bind"/>
</dbReference>
<dbReference type="InterPro" id="IPR029064">
    <property type="entry name" value="Ribosomal_eL30-like_sf"/>
</dbReference>
<dbReference type="OrthoDB" id="9794400at2"/>
<dbReference type="AlphaFoldDB" id="A0A1M7CVQ9"/>
<evidence type="ECO:0000313" key="6">
    <source>
        <dbReference type="EMBL" id="SHL71247.1"/>
    </source>
</evidence>
<evidence type="ECO:0000256" key="2">
    <source>
        <dbReference type="ARBA" id="ARBA00022603"/>
    </source>
</evidence>
<dbReference type="Pfam" id="PF00588">
    <property type="entry name" value="SpoU_methylase"/>
    <property type="match status" value="1"/>
</dbReference>
<dbReference type="InterPro" id="IPR029026">
    <property type="entry name" value="tRNA_m1G_MTases_N"/>
</dbReference>
<organism evidence="6 7">
    <name type="scientific">Hymenobacter psychrotolerans DSM 18569</name>
    <dbReference type="NCBI Taxonomy" id="1121959"/>
    <lineage>
        <taxon>Bacteria</taxon>
        <taxon>Pseudomonadati</taxon>
        <taxon>Bacteroidota</taxon>
        <taxon>Cytophagia</taxon>
        <taxon>Cytophagales</taxon>
        <taxon>Hymenobacteraceae</taxon>
        <taxon>Hymenobacter</taxon>
    </lineage>
</organism>
<dbReference type="EMBL" id="FRAS01000019">
    <property type="protein sequence ID" value="SHL71247.1"/>
    <property type="molecule type" value="Genomic_DNA"/>
</dbReference>
<dbReference type="Proteomes" id="UP000183947">
    <property type="component" value="Unassembled WGS sequence"/>
</dbReference>
<accession>A0A1M7CVQ9</accession>
<keyword evidence="7" id="KW-1185">Reference proteome</keyword>
<dbReference type="STRING" id="1121959.SAMN02746009_03253"/>
<evidence type="ECO:0000259" key="4">
    <source>
        <dbReference type="Pfam" id="PF00588"/>
    </source>
</evidence>